<dbReference type="PANTHER" id="PTHR43337">
    <property type="entry name" value="XANTHINE/URACIL PERMEASE C887.17-RELATED"/>
    <property type="match status" value="1"/>
</dbReference>
<proteinExistence type="inferred from homology"/>
<feature type="transmembrane region" description="Helical" evidence="9">
    <location>
        <begin position="310"/>
        <end position="326"/>
    </location>
</feature>
<keyword evidence="6 9" id="KW-0472">Membrane</keyword>
<evidence type="ECO:0000256" key="9">
    <source>
        <dbReference type="SAM" id="Phobius"/>
    </source>
</evidence>
<feature type="transmembrane region" description="Helical" evidence="9">
    <location>
        <begin position="48"/>
        <end position="70"/>
    </location>
</feature>
<dbReference type="GO" id="GO:0012505">
    <property type="term" value="C:endomembrane system"/>
    <property type="evidence" value="ECO:0007669"/>
    <property type="project" value="UniProtKB-SubCell"/>
</dbReference>
<accession>A0A835WLZ3</accession>
<dbReference type="EMBL" id="JAEHOD010000012">
    <property type="protein sequence ID" value="KAG2450224.1"/>
    <property type="molecule type" value="Genomic_DNA"/>
</dbReference>
<feature type="coiled-coil region" evidence="7">
    <location>
        <begin position="576"/>
        <end position="610"/>
    </location>
</feature>
<organism evidence="10 11">
    <name type="scientific">Chlamydomonas schloesseri</name>
    <dbReference type="NCBI Taxonomy" id="2026947"/>
    <lineage>
        <taxon>Eukaryota</taxon>
        <taxon>Viridiplantae</taxon>
        <taxon>Chlorophyta</taxon>
        <taxon>core chlorophytes</taxon>
        <taxon>Chlorophyceae</taxon>
        <taxon>CS clade</taxon>
        <taxon>Chlamydomonadales</taxon>
        <taxon>Chlamydomonadaceae</taxon>
        <taxon>Chlamydomonas</taxon>
    </lineage>
</organism>
<evidence type="ECO:0000313" key="10">
    <source>
        <dbReference type="EMBL" id="KAG2450224.1"/>
    </source>
</evidence>
<feature type="transmembrane region" description="Helical" evidence="9">
    <location>
        <begin position="420"/>
        <end position="444"/>
    </location>
</feature>
<evidence type="ECO:0000256" key="3">
    <source>
        <dbReference type="ARBA" id="ARBA00022448"/>
    </source>
</evidence>
<feature type="transmembrane region" description="Helical" evidence="9">
    <location>
        <begin position="169"/>
        <end position="187"/>
    </location>
</feature>
<evidence type="ECO:0000313" key="11">
    <source>
        <dbReference type="Proteomes" id="UP000613740"/>
    </source>
</evidence>
<comment type="similarity">
    <text evidence="2">Belongs to the nucleobase:cation symporter-2 (NCS2) (TC 2.A.40) family. Azg-like subfamily.</text>
</comment>
<keyword evidence="3" id="KW-0813">Transport</keyword>
<comment type="caution">
    <text evidence="10">The sequence shown here is derived from an EMBL/GenBank/DDBJ whole genome shotgun (WGS) entry which is preliminary data.</text>
</comment>
<comment type="subcellular location">
    <subcellularLocation>
        <location evidence="1">Endomembrane system</location>
        <topology evidence="1">Multi-pass membrane protein</topology>
    </subcellularLocation>
</comment>
<dbReference type="GO" id="GO:0015854">
    <property type="term" value="P:guanine transport"/>
    <property type="evidence" value="ECO:0007669"/>
    <property type="project" value="TreeGrafter"/>
</dbReference>
<evidence type="ECO:0000256" key="6">
    <source>
        <dbReference type="ARBA" id="ARBA00023136"/>
    </source>
</evidence>
<dbReference type="GO" id="GO:0005345">
    <property type="term" value="F:purine nucleobase transmembrane transporter activity"/>
    <property type="evidence" value="ECO:0007669"/>
    <property type="project" value="TreeGrafter"/>
</dbReference>
<feature type="transmembrane region" description="Helical" evidence="9">
    <location>
        <begin position="114"/>
        <end position="133"/>
    </location>
</feature>
<keyword evidence="4 9" id="KW-0812">Transmembrane</keyword>
<name>A0A835WLZ3_9CHLO</name>
<feature type="region of interest" description="Disordered" evidence="8">
    <location>
        <begin position="637"/>
        <end position="666"/>
    </location>
</feature>
<feature type="transmembrane region" description="Helical" evidence="9">
    <location>
        <begin position="531"/>
        <end position="551"/>
    </location>
</feature>
<gene>
    <name evidence="10" type="ORF">HYH02_000325</name>
</gene>
<feature type="transmembrane region" description="Helical" evidence="9">
    <location>
        <begin position="287"/>
        <end position="304"/>
    </location>
</feature>
<dbReference type="InterPro" id="IPR045018">
    <property type="entry name" value="Azg-like"/>
</dbReference>
<evidence type="ECO:0000256" key="4">
    <source>
        <dbReference type="ARBA" id="ARBA00022692"/>
    </source>
</evidence>
<dbReference type="GO" id="GO:0005886">
    <property type="term" value="C:plasma membrane"/>
    <property type="evidence" value="ECO:0007669"/>
    <property type="project" value="TreeGrafter"/>
</dbReference>
<dbReference type="GO" id="GO:0015853">
    <property type="term" value="P:adenine transport"/>
    <property type="evidence" value="ECO:0007669"/>
    <property type="project" value="TreeGrafter"/>
</dbReference>
<dbReference type="InterPro" id="IPR006043">
    <property type="entry name" value="NCS2"/>
</dbReference>
<evidence type="ECO:0000256" key="5">
    <source>
        <dbReference type="ARBA" id="ARBA00022989"/>
    </source>
</evidence>
<feature type="compositionally biased region" description="Polar residues" evidence="8">
    <location>
        <begin position="654"/>
        <end position="666"/>
    </location>
</feature>
<protein>
    <submittedName>
        <fullName evidence="10">Uncharacterized protein</fullName>
    </submittedName>
</protein>
<keyword evidence="11" id="KW-1185">Reference proteome</keyword>
<evidence type="ECO:0000256" key="2">
    <source>
        <dbReference type="ARBA" id="ARBA00005697"/>
    </source>
</evidence>
<sequence length="666" mass="70885">MSDDGKAPPIEGGPISVMFERLNRSVEDSVVGRYFCLKERKTRFTTELRAGTVTFLTMAYILAVNGAIVADTGGPCGPSDCTQSTGPFCMFGPPGGSGMDVGYLQCREEAKRSMVTATAVSSFVACVLMGIVGNLPFGLAPGMGINAFFTYTVVGFAGVGGMITYQDALAAAFIEGWIFFVISISGLRGKITQIVPKCVMLATSGGIGLFLAFIGMQTSNGIGLIAFEPATLVTLAGCPIEDRAHMYTIADPGSVCSLDGNGKLNPPNIGPASPNYACISNMKMRSASLWLGICGGILMVLLMARGFRGAIMVAILFVTFISWIPDHDASYLGASSQIPGGQERLDYFRKVVQVPDTSKTDLEMNFSAFGTAKLWAALISFLYLDLLDCTGTFYSMAAYIDKRQPGFINPITKTFPRMTLAFSVDATSIWVGALLGIPPLTTYIESATGIREGGRTGITAIMIGFYFFLAMFFTPIISSIPPYATGPALILVGSLMMENLLDIDWKDYTQAIPAFITISVIPLTYSIAYGIIGGIMSYVIFYVLLLIYDLAASPFTKKSWRDVLAAAKPEFLKPMAVLEQEEIARNRARIEAMERQLEEMNAALAHAESSSVSDKTSADPAVAKGIAEAVEAAHVPAGGPVGFETNDGGAGNKGDQQQPGLGSNAV</sequence>
<feature type="transmembrane region" description="Helical" evidence="9">
    <location>
        <begin position="374"/>
        <end position="400"/>
    </location>
</feature>
<reference evidence="10" key="1">
    <citation type="journal article" date="2020" name="bioRxiv">
        <title>Comparative genomics of Chlamydomonas.</title>
        <authorList>
            <person name="Craig R.J."/>
            <person name="Hasan A.R."/>
            <person name="Ness R.W."/>
            <person name="Keightley P.D."/>
        </authorList>
    </citation>
    <scope>NUCLEOTIDE SEQUENCE</scope>
    <source>
        <strain evidence="10">CCAP 11/173</strain>
    </source>
</reference>
<evidence type="ECO:0000256" key="8">
    <source>
        <dbReference type="SAM" id="MobiDB-lite"/>
    </source>
</evidence>
<dbReference type="Pfam" id="PF00860">
    <property type="entry name" value="Xan_ur_permease"/>
    <property type="match status" value="2"/>
</dbReference>
<evidence type="ECO:0000256" key="1">
    <source>
        <dbReference type="ARBA" id="ARBA00004127"/>
    </source>
</evidence>
<dbReference type="PANTHER" id="PTHR43337:SF1">
    <property type="entry name" value="XANTHINE_URACIL PERMEASE C887.17-RELATED"/>
    <property type="match status" value="1"/>
</dbReference>
<evidence type="ECO:0000256" key="7">
    <source>
        <dbReference type="SAM" id="Coils"/>
    </source>
</evidence>
<feature type="transmembrane region" description="Helical" evidence="9">
    <location>
        <begin position="145"/>
        <end position="163"/>
    </location>
</feature>
<dbReference type="AlphaFoldDB" id="A0A835WLZ3"/>
<keyword evidence="5 9" id="KW-1133">Transmembrane helix</keyword>
<feature type="transmembrane region" description="Helical" evidence="9">
    <location>
        <begin position="456"/>
        <end position="477"/>
    </location>
</feature>
<dbReference type="OrthoDB" id="431212at2759"/>
<feature type="transmembrane region" description="Helical" evidence="9">
    <location>
        <begin position="199"/>
        <end position="216"/>
    </location>
</feature>
<feature type="transmembrane region" description="Helical" evidence="9">
    <location>
        <begin position="222"/>
        <end position="240"/>
    </location>
</feature>
<dbReference type="Proteomes" id="UP000613740">
    <property type="component" value="Unassembled WGS sequence"/>
</dbReference>
<keyword evidence="7" id="KW-0175">Coiled coil</keyword>